<evidence type="ECO:0000256" key="1">
    <source>
        <dbReference type="ARBA" id="ARBA00023125"/>
    </source>
</evidence>
<organism evidence="3 4">
    <name type="scientific">Jaapia argillacea MUCL 33604</name>
    <dbReference type="NCBI Taxonomy" id="933084"/>
    <lineage>
        <taxon>Eukaryota</taxon>
        <taxon>Fungi</taxon>
        <taxon>Dikarya</taxon>
        <taxon>Basidiomycota</taxon>
        <taxon>Agaricomycotina</taxon>
        <taxon>Agaricomycetes</taxon>
        <taxon>Agaricomycetidae</taxon>
        <taxon>Jaapiales</taxon>
        <taxon>Jaapiaceae</taxon>
        <taxon>Jaapia</taxon>
    </lineage>
</organism>
<feature type="transmembrane region" description="Helical" evidence="2">
    <location>
        <begin position="262"/>
        <end position="281"/>
    </location>
</feature>
<keyword evidence="4" id="KW-1185">Reference proteome</keyword>
<reference evidence="4" key="1">
    <citation type="journal article" date="2014" name="Proc. Natl. Acad. Sci. U.S.A.">
        <title>Extensive sampling of basidiomycete genomes demonstrates inadequacy of the white-rot/brown-rot paradigm for wood decay fungi.</title>
        <authorList>
            <person name="Riley R."/>
            <person name="Salamov A.A."/>
            <person name="Brown D.W."/>
            <person name="Nagy L.G."/>
            <person name="Floudas D."/>
            <person name="Held B.W."/>
            <person name="Levasseur A."/>
            <person name="Lombard V."/>
            <person name="Morin E."/>
            <person name="Otillar R."/>
            <person name="Lindquist E.A."/>
            <person name="Sun H."/>
            <person name="LaButti K.M."/>
            <person name="Schmutz J."/>
            <person name="Jabbour D."/>
            <person name="Luo H."/>
            <person name="Baker S.E."/>
            <person name="Pisabarro A.G."/>
            <person name="Walton J.D."/>
            <person name="Blanchette R.A."/>
            <person name="Henrissat B."/>
            <person name="Martin F."/>
            <person name="Cullen D."/>
            <person name="Hibbett D.S."/>
            <person name="Grigoriev I.V."/>
        </authorList>
    </citation>
    <scope>NUCLEOTIDE SEQUENCE [LARGE SCALE GENOMIC DNA]</scope>
    <source>
        <strain evidence="4">MUCL 33604</strain>
    </source>
</reference>
<dbReference type="EMBL" id="KL197740">
    <property type="protein sequence ID" value="KDQ52375.1"/>
    <property type="molecule type" value="Genomic_DNA"/>
</dbReference>
<dbReference type="Gene3D" id="1.10.150.130">
    <property type="match status" value="1"/>
</dbReference>
<dbReference type="InterPro" id="IPR010998">
    <property type="entry name" value="Integrase_recombinase_N"/>
</dbReference>
<dbReference type="AlphaFoldDB" id="A0A067PEV4"/>
<dbReference type="InParanoid" id="A0A067PEV4"/>
<accession>A0A067PEV4</accession>
<dbReference type="Proteomes" id="UP000027265">
    <property type="component" value="Unassembled WGS sequence"/>
</dbReference>
<evidence type="ECO:0000313" key="3">
    <source>
        <dbReference type="EMBL" id="KDQ52375.1"/>
    </source>
</evidence>
<feature type="transmembrane region" description="Helical" evidence="2">
    <location>
        <begin position="690"/>
        <end position="710"/>
    </location>
</feature>
<evidence type="ECO:0008006" key="5">
    <source>
        <dbReference type="Google" id="ProtNLM"/>
    </source>
</evidence>
<evidence type="ECO:0000313" key="4">
    <source>
        <dbReference type="Proteomes" id="UP000027265"/>
    </source>
</evidence>
<evidence type="ECO:0000256" key="2">
    <source>
        <dbReference type="SAM" id="Phobius"/>
    </source>
</evidence>
<keyword evidence="2" id="KW-0812">Transmembrane</keyword>
<keyword evidence="1" id="KW-0238">DNA-binding</keyword>
<dbReference type="InterPro" id="IPR043502">
    <property type="entry name" value="DNA/RNA_pol_sf"/>
</dbReference>
<dbReference type="STRING" id="933084.A0A067PEV4"/>
<dbReference type="OrthoDB" id="3248529at2759"/>
<keyword evidence="2" id="KW-0472">Membrane</keyword>
<dbReference type="HOGENOM" id="CLU_374700_0_0_1"/>
<protein>
    <recommendedName>
        <fullName evidence="5">Reverse transcriptase domain-containing protein</fullName>
    </recommendedName>
</protein>
<keyword evidence="2" id="KW-1133">Transmembrane helix</keyword>
<proteinExistence type="predicted"/>
<name>A0A067PEV4_9AGAM</name>
<dbReference type="SUPFAM" id="SSF56672">
    <property type="entry name" value="DNA/RNA polymerases"/>
    <property type="match status" value="1"/>
</dbReference>
<dbReference type="GO" id="GO:0003677">
    <property type="term" value="F:DNA binding"/>
    <property type="evidence" value="ECO:0007669"/>
    <property type="project" value="UniProtKB-KW"/>
</dbReference>
<gene>
    <name evidence="3" type="ORF">JAAARDRAFT_198293</name>
</gene>
<dbReference type="SUPFAM" id="SSF47823">
    <property type="entry name" value="lambda integrase-like, N-terminal domain"/>
    <property type="match status" value="1"/>
</dbReference>
<sequence length="741" mass="83755">MFAPSAKRDRIVFPPAGSELERFLHVGSGAPRYMWDLVWEFAEDSFSCAVGNTFFCPPIPNVPPQELSNPVVLNTISSHPHLFKIVTPINVDEFENLTRGHPNQALIQSVVKGLHEDKTQAQFMRDQRDDEICQERYSKSFGVDLLPGMYNIPVHAILKPPFNSGKLHLVIDMSAGQYAPNSLIPCEAITGLHLDGMHELGSALIVFCTKNPMVELVLFKSDVSQAYQRLPMHPTWQIKEIMTIDGERHVNCCNDFGGRGSFNIWAAFFGLVNWIVIYVVMIKSLMFYVDDDYSFEVKGNVLLYEPYGHYLPEKQTKLLLLWDQLGLPHEEKKQIYGTSLTIIGFEVDPNAMMVTLPVESLALLLEYIRNFIRPSGRGNQRTLKEFQKLAGYINWCFNVFPLLKPGLCAVYEKIVGKTKSRQGVHFLSTRAWGPDHPDVLVGYVDASGVGLGFWFPTLAIGFQTSLPGHAPKETIFYFEALTVCSTLHYAAEVKPSPTKVVIYTDNTNTMSMFDSLWAHSRYNHVLMSLVDILLDAAIELHVPHITSTEKRKPWKHAQLRHERAIALGYALDPSTRINYTSVLNSYITFCKLHDFPIEPSTETFSFYVTYMSAHIEPWSVNSYLSSISSQMEPFFPHIRDARNSPLVAKTMCGCKQHFSKPLRQAEPLTLANLTMLIHLLGPSLSHNNLLFLTITLTGFYGLLWVGEMVWPDTKAAQLYKKVATHDLVSLTSTSYSFTVPK</sequence>